<dbReference type="AlphaFoldDB" id="A0A8K0E1T0"/>
<sequence length="216" mass="24183">MGTWWHLRGYLGQVAHVQPSALGVGFDCWECSYAKSDIWEPYCAAKCVWHGQVGTRCTRGAPRGHRGPWAHVQPSKLVFQRNAMTPTSKPRRSTLRACGWRHSHRRQPLASLAHAHPPPAYAGAAWLQAQGWLAAMRMPTRSADAPHATYGNDTCQMQGWPGFAMVDCLPCVHWARGDAYVAAGLSRDSLHPMPIRQQRVRLSYETLLHEVMPRLA</sequence>
<comment type="caution">
    <text evidence="1">The sequence shown here is derived from an EMBL/GenBank/DDBJ whole genome shotgun (WGS) entry which is preliminary data.</text>
</comment>
<keyword evidence="2" id="KW-1185">Reference proteome</keyword>
<accession>A0A8K0E1T0</accession>
<evidence type="ECO:0000313" key="1">
    <source>
        <dbReference type="EMBL" id="KAF3438224.1"/>
    </source>
</evidence>
<dbReference type="EMBL" id="VOIH02000009">
    <property type="protein sequence ID" value="KAF3438224.1"/>
    <property type="molecule type" value="Genomic_DNA"/>
</dbReference>
<gene>
    <name evidence="1" type="ORF">FNV43_RR20985</name>
</gene>
<dbReference type="Proteomes" id="UP000796880">
    <property type="component" value="Unassembled WGS sequence"/>
</dbReference>
<organism evidence="1 2">
    <name type="scientific">Rhamnella rubrinervis</name>
    <dbReference type="NCBI Taxonomy" id="2594499"/>
    <lineage>
        <taxon>Eukaryota</taxon>
        <taxon>Viridiplantae</taxon>
        <taxon>Streptophyta</taxon>
        <taxon>Embryophyta</taxon>
        <taxon>Tracheophyta</taxon>
        <taxon>Spermatophyta</taxon>
        <taxon>Magnoliopsida</taxon>
        <taxon>eudicotyledons</taxon>
        <taxon>Gunneridae</taxon>
        <taxon>Pentapetalae</taxon>
        <taxon>rosids</taxon>
        <taxon>fabids</taxon>
        <taxon>Rosales</taxon>
        <taxon>Rhamnaceae</taxon>
        <taxon>rhamnoid group</taxon>
        <taxon>Rhamneae</taxon>
        <taxon>Rhamnella</taxon>
    </lineage>
</organism>
<name>A0A8K0E1T0_9ROSA</name>
<reference evidence="1" key="1">
    <citation type="submission" date="2020-03" db="EMBL/GenBank/DDBJ databases">
        <title>A high-quality chromosome-level genome assembly of a woody plant with both climbing and erect habits, Rhamnella rubrinervis.</title>
        <authorList>
            <person name="Lu Z."/>
            <person name="Yang Y."/>
            <person name="Zhu X."/>
            <person name="Sun Y."/>
        </authorList>
    </citation>
    <scope>NUCLEOTIDE SEQUENCE</scope>
    <source>
        <strain evidence="1">BYM</strain>
        <tissue evidence="1">Leaf</tissue>
    </source>
</reference>
<protein>
    <submittedName>
        <fullName evidence="1">Uncharacterized protein</fullName>
    </submittedName>
</protein>
<evidence type="ECO:0000313" key="2">
    <source>
        <dbReference type="Proteomes" id="UP000796880"/>
    </source>
</evidence>
<proteinExistence type="predicted"/>